<dbReference type="Proteomes" id="UP000694287">
    <property type="component" value="Unassembled WGS sequence"/>
</dbReference>
<gene>
    <name evidence="5" type="ORF">I4I81_12025</name>
</gene>
<dbReference type="PROSITE" id="PS51898">
    <property type="entry name" value="TYR_RECOMBINASE"/>
    <property type="match status" value="1"/>
</dbReference>
<dbReference type="PROSITE" id="PS51900">
    <property type="entry name" value="CB"/>
    <property type="match status" value="1"/>
</dbReference>
<proteinExistence type="predicted"/>
<dbReference type="InterPro" id="IPR050090">
    <property type="entry name" value="Tyrosine_recombinase_XerCD"/>
</dbReference>
<dbReference type="InterPro" id="IPR002104">
    <property type="entry name" value="Integrase_catalytic"/>
</dbReference>
<reference evidence="5 6" key="1">
    <citation type="submission" date="2020-11" db="EMBL/GenBank/DDBJ databases">
        <title>Pseudonocardia abyssalis sp. nov. and Pseudonocardia oceani sp. nov., description and phylogenomic analysis of two novel actinomycetes isolated from the deep Southern Ocean.</title>
        <authorList>
            <person name="Parra J."/>
        </authorList>
    </citation>
    <scope>NUCLEOTIDE SEQUENCE [LARGE SCALE GENOMIC DNA]</scope>
    <source>
        <strain evidence="5 6">KRD-168</strain>
    </source>
</reference>
<evidence type="ECO:0000256" key="1">
    <source>
        <dbReference type="PROSITE-ProRule" id="PRU01248"/>
    </source>
</evidence>
<sequence>MTARRSRGDGGLHWDEDRQRWIASVTVGFSPAGKRIVRRASGRTKTEARNKLKELIRDSDDGLASASRAYTVAQAVNDWLDHGLGGRGASTVETRRILAQAHVIPALGSRKLIELSAEDVDRWLATKARTLSTRTLSDIKSILRRAVTRAQARDKVKRNVVLLCETPTGQLGRPSKALTLDQAQALIEKATDSTMGAYVLVSLLTGARTEELRPLTWDHVDLSGSPSTNPPTPPHVMVWRSVRAGGDTKTRTSRRTLALPERCVVALREQRDRQRAARDLAGARWRDNNLVFASETGTELDAANVRRGFRRVASAAGLDAAAWTPRELRHSFVSLLSDEGVPIEQIARLVGHAGGSAVTETVYRKQLRPIIDDGATVMNRVFPIGSGSHSVSHSPRPRTDERPGQQLP</sequence>
<feature type="domain" description="Core-binding (CB)" evidence="4">
    <location>
        <begin position="70"/>
        <end position="151"/>
    </location>
</feature>
<dbReference type="PANTHER" id="PTHR30349:SF64">
    <property type="entry name" value="PROPHAGE INTEGRASE INTD-RELATED"/>
    <property type="match status" value="1"/>
</dbReference>
<name>A0ABS6URU4_9PSEU</name>
<evidence type="ECO:0000313" key="6">
    <source>
        <dbReference type="Proteomes" id="UP000694287"/>
    </source>
</evidence>
<dbReference type="InterPro" id="IPR044068">
    <property type="entry name" value="CB"/>
</dbReference>
<feature type="domain" description="Tyr recombinase" evidence="3">
    <location>
        <begin position="173"/>
        <end position="379"/>
    </location>
</feature>
<organism evidence="5 6">
    <name type="scientific">Pseudonocardia abyssalis</name>
    <dbReference type="NCBI Taxonomy" id="2792008"/>
    <lineage>
        <taxon>Bacteria</taxon>
        <taxon>Bacillati</taxon>
        <taxon>Actinomycetota</taxon>
        <taxon>Actinomycetes</taxon>
        <taxon>Pseudonocardiales</taxon>
        <taxon>Pseudonocardiaceae</taxon>
        <taxon>Pseudonocardia</taxon>
    </lineage>
</organism>
<keyword evidence="1" id="KW-0238">DNA-binding</keyword>
<dbReference type="RefSeq" id="WP_218604160.1">
    <property type="nucleotide sequence ID" value="NZ_JADQDJ010000193.1"/>
</dbReference>
<evidence type="ECO:0000259" key="3">
    <source>
        <dbReference type="PROSITE" id="PS51898"/>
    </source>
</evidence>
<dbReference type="CDD" id="cd01189">
    <property type="entry name" value="INT_ICEBs1_C_like"/>
    <property type="match status" value="1"/>
</dbReference>
<feature type="region of interest" description="Disordered" evidence="2">
    <location>
        <begin position="383"/>
        <end position="408"/>
    </location>
</feature>
<dbReference type="PANTHER" id="PTHR30349">
    <property type="entry name" value="PHAGE INTEGRASE-RELATED"/>
    <property type="match status" value="1"/>
</dbReference>
<accession>A0ABS6URU4</accession>
<comment type="caution">
    <text evidence="5">The sequence shown here is derived from an EMBL/GenBank/DDBJ whole genome shotgun (WGS) entry which is preliminary data.</text>
</comment>
<protein>
    <submittedName>
        <fullName evidence="5">Site-specific integrase</fullName>
    </submittedName>
</protein>
<evidence type="ECO:0000256" key="2">
    <source>
        <dbReference type="SAM" id="MobiDB-lite"/>
    </source>
</evidence>
<evidence type="ECO:0000259" key="4">
    <source>
        <dbReference type="PROSITE" id="PS51900"/>
    </source>
</evidence>
<feature type="compositionally biased region" description="Basic and acidic residues" evidence="2">
    <location>
        <begin position="397"/>
        <end position="408"/>
    </location>
</feature>
<evidence type="ECO:0000313" key="5">
    <source>
        <dbReference type="EMBL" id="MBW0134980.1"/>
    </source>
</evidence>
<dbReference type="EMBL" id="JADQDK010000001">
    <property type="protein sequence ID" value="MBW0134980.1"/>
    <property type="molecule type" value="Genomic_DNA"/>
</dbReference>
<dbReference type="Pfam" id="PF00589">
    <property type="entry name" value="Phage_integrase"/>
    <property type="match status" value="1"/>
</dbReference>
<keyword evidence="6" id="KW-1185">Reference proteome</keyword>